<dbReference type="EMBL" id="JACHXK010000005">
    <property type="protein sequence ID" value="MBB3110804.1"/>
    <property type="molecule type" value="Genomic_DNA"/>
</dbReference>
<keyword evidence="2" id="KW-1185">Reference proteome</keyword>
<comment type="caution">
    <text evidence="1">The sequence shown here is derived from an EMBL/GenBank/DDBJ whole genome shotgun (WGS) entry which is preliminary data.</text>
</comment>
<organism evidence="1 2">
    <name type="scientific">Paenibacillus phyllosphaerae</name>
    <dbReference type="NCBI Taxonomy" id="274593"/>
    <lineage>
        <taxon>Bacteria</taxon>
        <taxon>Bacillati</taxon>
        <taxon>Bacillota</taxon>
        <taxon>Bacilli</taxon>
        <taxon>Bacillales</taxon>
        <taxon>Paenibacillaceae</taxon>
        <taxon>Paenibacillus</taxon>
    </lineage>
</organism>
<name>A0A7W5FN95_9BACL</name>
<evidence type="ECO:0000313" key="1">
    <source>
        <dbReference type="EMBL" id="MBB3110804.1"/>
    </source>
</evidence>
<protein>
    <submittedName>
        <fullName evidence="1">Uncharacterized protein</fullName>
    </submittedName>
</protein>
<dbReference type="RefSeq" id="WP_183600688.1">
    <property type="nucleotide sequence ID" value="NZ_JACHXK010000005.1"/>
</dbReference>
<dbReference type="Proteomes" id="UP000570361">
    <property type="component" value="Unassembled WGS sequence"/>
</dbReference>
<dbReference type="AlphaFoldDB" id="A0A7W5FN95"/>
<sequence>MREIECVVHDRTADWKYRQDMLLSVVKTKEGKWTVNPEEIILLGMEEVE</sequence>
<accession>A0A7W5FN95</accession>
<reference evidence="1 2" key="1">
    <citation type="submission" date="2020-08" db="EMBL/GenBank/DDBJ databases">
        <title>Genomic Encyclopedia of Type Strains, Phase III (KMG-III): the genomes of soil and plant-associated and newly described type strains.</title>
        <authorList>
            <person name="Whitman W."/>
        </authorList>
    </citation>
    <scope>NUCLEOTIDE SEQUENCE [LARGE SCALE GENOMIC DNA]</scope>
    <source>
        <strain evidence="1 2">CECT 5862</strain>
    </source>
</reference>
<proteinExistence type="predicted"/>
<evidence type="ECO:0000313" key="2">
    <source>
        <dbReference type="Proteomes" id="UP000570361"/>
    </source>
</evidence>
<gene>
    <name evidence="1" type="ORF">FHS18_002871</name>
</gene>